<sequence>MKRRSPKIATGFTLVELLVVIAIIGVLVALLLPAVQAAREAARRTQCTNQLKQIGLAILNFSDTKKVFPTGGTVIVPKIEDYVVGGTPLGPKKQGLGWGYQILPFLEQANLANITTSAQLNSAVVPQYFCPSRRSPVTRNTVVSPLLAVTLSDYGGAIPCGYSDYTQTTKNSPITSGTRGGPVDSRNLRRERFFGGPGSTYILQVPDDEIYQGVIVRTPYRLQGSAGSRGGIQYVPARNVTQTISSAQISDGTSNTLMVSEKFVRPDLYEGDSSSDDRGWSDGWDPDTMRSTCWPPRQDSLSGTTDDTLYGPEADVVDFGSAHPGGINAVFADGSVHVITYDVDPFVFDYLGDREDGQIVDMSQF</sequence>
<dbReference type="RefSeq" id="WP_197530831.1">
    <property type="nucleotide sequence ID" value="NZ_SJPS01000007.1"/>
</dbReference>
<dbReference type="PANTHER" id="PTHR30093">
    <property type="entry name" value="GENERAL SECRETION PATHWAY PROTEIN G"/>
    <property type="match status" value="1"/>
</dbReference>
<dbReference type="InterPro" id="IPR027558">
    <property type="entry name" value="Pre_pil_HX9DG_C"/>
</dbReference>
<dbReference type="InterPro" id="IPR045584">
    <property type="entry name" value="Pilin-like"/>
</dbReference>
<organism evidence="3 4">
    <name type="scientific">Bythopirellula polymerisocia</name>
    <dbReference type="NCBI Taxonomy" id="2528003"/>
    <lineage>
        <taxon>Bacteria</taxon>
        <taxon>Pseudomonadati</taxon>
        <taxon>Planctomycetota</taxon>
        <taxon>Planctomycetia</taxon>
        <taxon>Pirellulales</taxon>
        <taxon>Lacipirellulaceae</taxon>
        <taxon>Bythopirellula</taxon>
    </lineage>
</organism>
<name>A0A5C6CCP9_9BACT</name>
<comment type="caution">
    <text evidence="3">The sequence shown here is derived from an EMBL/GenBank/DDBJ whole genome shotgun (WGS) entry which is preliminary data.</text>
</comment>
<dbReference type="Proteomes" id="UP000318437">
    <property type="component" value="Unassembled WGS sequence"/>
</dbReference>
<evidence type="ECO:0000256" key="1">
    <source>
        <dbReference type="SAM" id="MobiDB-lite"/>
    </source>
</evidence>
<dbReference type="SUPFAM" id="SSF54523">
    <property type="entry name" value="Pili subunits"/>
    <property type="match status" value="1"/>
</dbReference>
<accession>A0A5C6CCP9</accession>
<dbReference type="EMBL" id="SJPS01000007">
    <property type="protein sequence ID" value="TWU22573.1"/>
    <property type="molecule type" value="Genomic_DNA"/>
</dbReference>
<evidence type="ECO:0000313" key="4">
    <source>
        <dbReference type="Proteomes" id="UP000318437"/>
    </source>
</evidence>
<proteinExistence type="predicted"/>
<dbReference type="PANTHER" id="PTHR30093:SF2">
    <property type="entry name" value="TYPE II SECRETION SYSTEM PROTEIN H"/>
    <property type="match status" value="1"/>
</dbReference>
<protein>
    <recommendedName>
        <fullName evidence="2">DUF1559 domain-containing protein</fullName>
    </recommendedName>
</protein>
<dbReference type="Pfam" id="PF07596">
    <property type="entry name" value="SBP_bac_10"/>
    <property type="match status" value="1"/>
</dbReference>
<dbReference type="Gene3D" id="3.30.700.10">
    <property type="entry name" value="Glycoprotein, Type 4 Pilin"/>
    <property type="match status" value="1"/>
</dbReference>
<dbReference type="AlphaFoldDB" id="A0A5C6CCP9"/>
<dbReference type="PROSITE" id="PS00409">
    <property type="entry name" value="PROKAR_NTER_METHYL"/>
    <property type="match status" value="1"/>
</dbReference>
<gene>
    <name evidence="3" type="ORF">Pla144_40330</name>
</gene>
<evidence type="ECO:0000259" key="2">
    <source>
        <dbReference type="Pfam" id="PF07596"/>
    </source>
</evidence>
<feature type="region of interest" description="Disordered" evidence="1">
    <location>
        <begin position="268"/>
        <end position="306"/>
    </location>
</feature>
<feature type="domain" description="DUF1559" evidence="2">
    <location>
        <begin position="36"/>
        <end position="345"/>
    </location>
</feature>
<keyword evidence="4" id="KW-1185">Reference proteome</keyword>
<reference evidence="3 4" key="1">
    <citation type="submission" date="2019-02" db="EMBL/GenBank/DDBJ databases">
        <title>Deep-cultivation of Planctomycetes and their phenomic and genomic characterization uncovers novel biology.</title>
        <authorList>
            <person name="Wiegand S."/>
            <person name="Jogler M."/>
            <person name="Boedeker C."/>
            <person name="Pinto D."/>
            <person name="Vollmers J."/>
            <person name="Rivas-Marin E."/>
            <person name="Kohn T."/>
            <person name="Peeters S.H."/>
            <person name="Heuer A."/>
            <person name="Rast P."/>
            <person name="Oberbeckmann S."/>
            <person name="Bunk B."/>
            <person name="Jeske O."/>
            <person name="Meyerdierks A."/>
            <person name="Storesund J.E."/>
            <person name="Kallscheuer N."/>
            <person name="Luecker S."/>
            <person name="Lage O.M."/>
            <person name="Pohl T."/>
            <person name="Merkel B.J."/>
            <person name="Hornburger P."/>
            <person name="Mueller R.-W."/>
            <person name="Bruemmer F."/>
            <person name="Labrenz M."/>
            <person name="Spormann A.M."/>
            <person name="Op Den Camp H."/>
            <person name="Overmann J."/>
            <person name="Amann R."/>
            <person name="Jetten M.S.M."/>
            <person name="Mascher T."/>
            <person name="Medema M.H."/>
            <person name="Devos D.P."/>
            <person name="Kaster A.-K."/>
            <person name="Ovreas L."/>
            <person name="Rohde M."/>
            <person name="Galperin M.Y."/>
            <person name="Jogler C."/>
        </authorList>
    </citation>
    <scope>NUCLEOTIDE SEQUENCE [LARGE SCALE GENOMIC DNA]</scope>
    <source>
        <strain evidence="3 4">Pla144</strain>
    </source>
</reference>
<dbReference type="Pfam" id="PF07963">
    <property type="entry name" value="N_methyl"/>
    <property type="match status" value="1"/>
</dbReference>
<dbReference type="InterPro" id="IPR011453">
    <property type="entry name" value="DUF1559"/>
</dbReference>
<dbReference type="NCBIfam" id="TIGR04294">
    <property type="entry name" value="pre_pil_HX9DG"/>
    <property type="match status" value="1"/>
</dbReference>
<dbReference type="NCBIfam" id="TIGR02532">
    <property type="entry name" value="IV_pilin_GFxxxE"/>
    <property type="match status" value="1"/>
</dbReference>
<dbReference type="InterPro" id="IPR012902">
    <property type="entry name" value="N_methyl_site"/>
</dbReference>
<evidence type="ECO:0000313" key="3">
    <source>
        <dbReference type="EMBL" id="TWU22573.1"/>
    </source>
</evidence>